<dbReference type="RefSeq" id="WP_229293423.1">
    <property type="nucleotide sequence ID" value="NZ_CP086654.1"/>
</dbReference>
<name>A0ABY3PFG6_9STAP</name>
<evidence type="ECO:0008006" key="5">
    <source>
        <dbReference type="Google" id="ProtNLM"/>
    </source>
</evidence>
<accession>A0ABY3PFG6</accession>
<reference evidence="3 4" key="1">
    <citation type="journal article" date="2022" name="Pathogens">
        <title>Staphylococcus ratti sp. nov. Isolated from a Lab Rat.</title>
        <authorList>
            <person name="Kovarovic V."/>
            <person name="Sedlacek I."/>
            <person name="Petras P."/>
            <person name="Kralova S."/>
            <person name="Maslanova I."/>
            <person name="Svec P."/>
            <person name="Neumann-Schaal M."/>
            <person name="Botka T."/>
            <person name="Gelbicova T."/>
            <person name="Stankova E."/>
            <person name="Doskar J."/>
            <person name="Pantucek R."/>
        </authorList>
    </citation>
    <scope>NUCLEOTIDE SEQUENCE [LARGE SCALE GENOMIC DNA]</scope>
    <source>
        <strain evidence="3 4">CCM 9025</strain>
    </source>
</reference>
<feature type="compositionally biased region" description="Basic and acidic residues" evidence="1">
    <location>
        <begin position="215"/>
        <end position="228"/>
    </location>
</feature>
<evidence type="ECO:0000313" key="3">
    <source>
        <dbReference type="EMBL" id="UEX90943.1"/>
    </source>
</evidence>
<keyword evidence="2" id="KW-1133">Transmembrane helix</keyword>
<keyword evidence="4" id="KW-1185">Reference proteome</keyword>
<organism evidence="3 4">
    <name type="scientific">Staphylococcus ratti</name>
    <dbReference type="NCBI Taxonomy" id="2892440"/>
    <lineage>
        <taxon>Bacteria</taxon>
        <taxon>Bacillati</taxon>
        <taxon>Bacillota</taxon>
        <taxon>Bacilli</taxon>
        <taxon>Bacillales</taxon>
        <taxon>Staphylococcaceae</taxon>
        <taxon>Staphylococcus</taxon>
    </lineage>
</organism>
<feature type="compositionally biased region" description="Basic and acidic residues" evidence="1">
    <location>
        <begin position="129"/>
        <end position="151"/>
    </location>
</feature>
<feature type="compositionally biased region" description="Basic and acidic residues" evidence="1">
    <location>
        <begin position="176"/>
        <end position="204"/>
    </location>
</feature>
<feature type="transmembrane region" description="Helical" evidence="2">
    <location>
        <begin position="31"/>
        <end position="49"/>
    </location>
</feature>
<protein>
    <recommendedName>
        <fullName evidence="5">YtxH domain-containing protein</fullName>
    </recommendedName>
</protein>
<keyword evidence="2" id="KW-0472">Membrane</keyword>
<sequence length="310" mass="34325">MEKYNRDLHSKGLESYEVPQYDGEARNRLDLVFGFVAGAVLGSSLGLLLKPTLESKKAKAQHQDKVKTTKINDQDTTLRDEAKRKADALKEQARRVREDSERKRTALTNSEDPSSKELAAQRRAIQSEVEEHQSESQKSETCRKETAHFTSDHAPTAGISGQGLAKAAESSQSQNKAKDSKKVEDTRDAQKRAIRAEVDSDRLEGQTGPTSTAKAEGKDKHLNTEKASARTSTTSLGAQSQALEKDTKNNTTHKKSTEKVEKQPRKEVKFDKGVITHEKSNDVAQAKHDGKVSEEGKKTSSKVDKHTFDK</sequence>
<evidence type="ECO:0000313" key="4">
    <source>
        <dbReference type="Proteomes" id="UP001197626"/>
    </source>
</evidence>
<dbReference type="EMBL" id="CP086654">
    <property type="protein sequence ID" value="UEX90943.1"/>
    <property type="molecule type" value="Genomic_DNA"/>
</dbReference>
<feature type="compositionally biased region" description="Basic and acidic residues" evidence="1">
    <location>
        <begin position="81"/>
        <end position="104"/>
    </location>
</feature>
<feature type="compositionally biased region" description="Polar residues" evidence="1">
    <location>
        <begin position="229"/>
        <end position="242"/>
    </location>
</feature>
<feature type="region of interest" description="Disordered" evidence="1">
    <location>
        <begin position="81"/>
        <end position="310"/>
    </location>
</feature>
<proteinExistence type="predicted"/>
<evidence type="ECO:0000256" key="2">
    <source>
        <dbReference type="SAM" id="Phobius"/>
    </source>
</evidence>
<feature type="compositionally biased region" description="Basic and acidic residues" evidence="1">
    <location>
        <begin position="255"/>
        <end position="310"/>
    </location>
</feature>
<evidence type="ECO:0000256" key="1">
    <source>
        <dbReference type="SAM" id="MobiDB-lite"/>
    </source>
</evidence>
<keyword evidence="2" id="KW-0812">Transmembrane</keyword>
<gene>
    <name evidence="3" type="ORF">LN051_04820</name>
</gene>
<dbReference type="Proteomes" id="UP001197626">
    <property type="component" value="Chromosome"/>
</dbReference>